<evidence type="ECO:0000313" key="7">
    <source>
        <dbReference type="EMBL" id="RXI55339.1"/>
    </source>
</evidence>
<organism evidence="7 8">
    <name type="scientific">Clostridium tetani</name>
    <dbReference type="NCBI Taxonomy" id="1513"/>
    <lineage>
        <taxon>Bacteria</taxon>
        <taxon>Bacillati</taxon>
        <taxon>Bacillota</taxon>
        <taxon>Clostridia</taxon>
        <taxon>Eubacteriales</taxon>
        <taxon>Clostridiaceae</taxon>
        <taxon>Clostridium</taxon>
    </lineage>
</organism>
<keyword evidence="2 6" id="KW-0812">Transmembrane</keyword>
<dbReference type="EMBL" id="QMAU01000037">
    <property type="protein sequence ID" value="RXI55339.1"/>
    <property type="molecule type" value="Genomic_DNA"/>
</dbReference>
<protein>
    <recommendedName>
        <fullName evidence="9">DUF1048 domain-containing protein</fullName>
    </recommendedName>
</protein>
<feature type="transmembrane region" description="Helical" evidence="6">
    <location>
        <begin position="82"/>
        <end position="104"/>
    </location>
</feature>
<keyword evidence="3" id="KW-0133">Cell shape</keyword>
<feature type="transmembrane region" description="Helical" evidence="6">
    <location>
        <begin position="255"/>
        <end position="274"/>
    </location>
</feature>
<evidence type="ECO:0000256" key="2">
    <source>
        <dbReference type="ARBA" id="ARBA00022692"/>
    </source>
</evidence>
<proteinExistence type="predicted"/>
<dbReference type="InterPro" id="IPR047928">
    <property type="entry name" value="Perm_prefix_1"/>
</dbReference>
<dbReference type="Pfam" id="PF01098">
    <property type="entry name" value="FTSW_RODA_SPOVE"/>
    <property type="match status" value="1"/>
</dbReference>
<evidence type="ECO:0000313" key="8">
    <source>
        <dbReference type="Proteomes" id="UP000290273"/>
    </source>
</evidence>
<dbReference type="RefSeq" id="WP_023437771.1">
    <property type="nucleotide sequence ID" value="NZ_CASHSW010000023.1"/>
</dbReference>
<dbReference type="InterPro" id="IPR001182">
    <property type="entry name" value="FtsW/RodA"/>
</dbReference>
<evidence type="ECO:0000256" key="5">
    <source>
        <dbReference type="ARBA" id="ARBA00023136"/>
    </source>
</evidence>
<feature type="transmembrane region" description="Helical" evidence="6">
    <location>
        <begin position="215"/>
        <end position="243"/>
    </location>
</feature>
<evidence type="ECO:0000256" key="4">
    <source>
        <dbReference type="ARBA" id="ARBA00022989"/>
    </source>
</evidence>
<evidence type="ECO:0008006" key="9">
    <source>
        <dbReference type="Google" id="ProtNLM"/>
    </source>
</evidence>
<keyword evidence="5 6" id="KW-0472">Membrane</keyword>
<dbReference type="NCBIfam" id="NF038403">
    <property type="entry name" value="perm_prefix_1"/>
    <property type="match status" value="1"/>
</dbReference>
<sequence length="278" mass="31401">MGIEKDKRVCKYLSEIISKVRNKESHEEIKLELISHIEELYEGYVESGIEKDEAIRNAIAQMGNADIIGEKLDKVHRGSPEWGIVVATVLMSFIGIFTAIFIGISGDVTHYNQNSGRNMIISTLIGITLAMALYKFDYRKLKKYSTHIFIGTNLFMVLSILFSNYINGSKYITIMSISINITPIYLFLMCICLPGILQNIKLKGKIDYLKLIGSYIIPIVLIAMIPDIFYTLIYTCVFIAVLINNKYSRRVISSLSITYISTIVGIVLQAGTHLKIDY</sequence>
<feature type="transmembrane region" description="Helical" evidence="6">
    <location>
        <begin position="148"/>
        <end position="166"/>
    </location>
</feature>
<evidence type="ECO:0000256" key="3">
    <source>
        <dbReference type="ARBA" id="ARBA00022960"/>
    </source>
</evidence>
<keyword evidence="4 6" id="KW-1133">Transmembrane helix</keyword>
<feature type="transmembrane region" description="Helical" evidence="6">
    <location>
        <begin position="172"/>
        <end position="194"/>
    </location>
</feature>
<gene>
    <name evidence="7" type="ORF">DP131_08040</name>
</gene>
<comment type="subcellular location">
    <subcellularLocation>
        <location evidence="1">Membrane</location>
        <topology evidence="1">Multi-pass membrane protein</topology>
    </subcellularLocation>
</comment>
<feature type="transmembrane region" description="Helical" evidence="6">
    <location>
        <begin position="116"/>
        <end position="136"/>
    </location>
</feature>
<dbReference type="Proteomes" id="UP000290273">
    <property type="component" value="Unassembled WGS sequence"/>
</dbReference>
<comment type="caution">
    <text evidence="7">The sequence shown here is derived from an EMBL/GenBank/DDBJ whole genome shotgun (WGS) entry which is preliminary data.</text>
</comment>
<evidence type="ECO:0000256" key="6">
    <source>
        <dbReference type="SAM" id="Phobius"/>
    </source>
</evidence>
<accession>A0ABY0ENN4</accession>
<reference evidence="7 8" key="1">
    <citation type="submission" date="2018-06" db="EMBL/GenBank/DDBJ databases">
        <title>Genome conservation of Clostridium tetani.</title>
        <authorList>
            <person name="Bruggemann H."/>
            <person name="Popoff M.R."/>
        </authorList>
    </citation>
    <scope>NUCLEOTIDE SEQUENCE [LARGE SCALE GENOMIC DNA]</scope>
    <source>
        <strain evidence="7 8">63.05</strain>
    </source>
</reference>
<name>A0ABY0ENN4_CLOTA</name>
<evidence type="ECO:0000256" key="1">
    <source>
        <dbReference type="ARBA" id="ARBA00004141"/>
    </source>
</evidence>